<keyword evidence="2" id="KW-1185">Reference proteome</keyword>
<name>A0AAN6Q8T8_9PEZI</name>
<dbReference type="EMBL" id="MU863626">
    <property type="protein sequence ID" value="KAK4105051.1"/>
    <property type="molecule type" value="Genomic_DNA"/>
</dbReference>
<reference evidence="1" key="1">
    <citation type="journal article" date="2023" name="Mol. Phylogenet. Evol.">
        <title>Genome-scale phylogeny and comparative genomics of the fungal order Sordariales.</title>
        <authorList>
            <person name="Hensen N."/>
            <person name="Bonometti L."/>
            <person name="Westerberg I."/>
            <person name="Brannstrom I.O."/>
            <person name="Guillou S."/>
            <person name="Cros-Aarteil S."/>
            <person name="Calhoun S."/>
            <person name="Haridas S."/>
            <person name="Kuo A."/>
            <person name="Mondo S."/>
            <person name="Pangilinan J."/>
            <person name="Riley R."/>
            <person name="LaButti K."/>
            <person name="Andreopoulos B."/>
            <person name="Lipzen A."/>
            <person name="Chen C."/>
            <person name="Yan M."/>
            <person name="Daum C."/>
            <person name="Ng V."/>
            <person name="Clum A."/>
            <person name="Steindorff A."/>
            <person name="Ohm R.A."/>
            <person name="Martin F."/>
            <person name="Silar P."/>
            <person name="Natvig D.O."/>
            <person name="Lalanne C."/>
            <person name="Gautier V."/>
            <person name="Ament-Velasquez S.L."/>
            <person name="Kruys A."/>
            <person name="Hutchinson M.I."/>
            <person name="Powell A.J."/>
            <person name="Barry K."/>
            <person name="Miller A.N."/>
            <person name="Grigoriev I.V."/>
            <person name="Debuchy R."/>
            <person name="Gladieux P."/>
            <person name="Hiltunen Thoren M."/>
            <person name="Johannesson H."/>
        </authorList>
    </citation>
    <scope>NUCLEOTIDE SEQUENCE</scope>
    <source>
        <strain evidence="1">CBS 757.83</strain>
    </source>
</reference>
<organism evidence="1 2">
    <name type="scientific">Parathielavia hyrcaniae</name>
    <dbReference type="NCBI Taxonomy" id="113614"/>
    <lineage>
        <taxon>Eukaryota</taxon>
        <taxon>Fungi</taxon>
        <taxon>Dikarya</taxon>
        <taxon>Ascomycota</taxon>
        <taxon>Pezizomycotina</taxon>
        <taxon>Sordariomycetes</taxon>
        <taxon>Sordariomycetidae</taxon>
        <taxon>Sordariales</taxon>
        <taxon>Chaetomiaceae</taxon>
        <taxon>Parathielavia</taxon>
    </lineage>
</organism>
<dbReference type="AlphaFoldDB" id="A0AAN6Q8T8"/>
<evidence type="ECO:0000313" key="1">
    <source>
        <dbReference type="EMBL" id="KAK4105051.1"/>
    </source>
</evidence>
<dbReference type="Proteomes" id="UP001305647">
    <property type="component" value="Unassembled WGS sequence"/>
</dbReference>
<reference evidence="1" key="2">
    <citation type="submission" date="2023-05" db="EMBL/GenBank/DDBJ databases">
        <authorList>
            <consortium name="Lawrence Berkeley National Laboratory"/>
            <person name="Steindorff A."/>
            <person name="Hensen N."/>
            <person name="Bonometti L."/>
            <person name="Westerberg I."/>
            <person name="Brannstrom I.O."/>
            <person name="Guillou S."/>
            <person name="Cros-Aarteil S."/>
            <person name="Calhoun S."/>
            <person name="Haridas S."/>
            <person name="Kuo A."/>
            <person name="Mondo S."/>
            <person name="Pangilinan J."/>
            <person name="Riley R."/>
            <person name="Labutti K."/>
            <person name="Andreopoulos B."/>
            <person name="Lipzen A."/>
            <person name="Chen C."/>
            <person name="Yanf M."/>
            <person name="Daum C."/>
            <person name="Ng V."/>
            <person name="Clum A."/>
            <person name="Ohm R."/>
            <person name="Martin F."/>
            <person name="Silar P."/>
            <person name="Natvig D."/>
            <person name="Lalanne C."/>
            <person name="Gautier V."/>
            <person name="Ament-Velasquez S.L."/>
            <person name="Kruys A."/>
            <person name="Hutchinson M.I."/>
            <person name="Powell A.J."/>
            <person name="Barry K."/>
            <person name="Miller A.N."/>
            <person name="Grigoriev I.V."/>
            <person name="Debuchy R."/>
            <person name="Gladieux P."/>
            <person name="Thoren M.H."/>
            <person name="Johannesson H."/>
        </authorList>
    </citation>
    <scope>NUCLEOTIDE SEQUENCE</scope>
    <source>
        <strain evidence="1">CBS 757.83</strain>
    </source>
</reference>
<comment type="caution">
    <text evidence="1">The sequence shown here is derived from an EMBL/GenBank/DDBJ whole genome shotgun (WGS) entry which is preliminary data.</text>
</comment>
<accession>A0AAN6Q8T8</accession>
<protein>
    <submittedName>
        <fullName evidence="1">Uncharacterized protein</fullName>
    </submittedName>
</protein>
<gene>
    <name evidence="1" type="ORF">N658DRAFT_198908</name>
</gene>
<proteinExistence type="predicted"/>
<sequence length="101" mass="11125">MSDPAPQINPLTEATKVSMLIFTLSSETCCCRLASRHRVLTRAEIGQHPRQSLACVQRHGCNGSSRCATIWLSCCGCVLLVEFSLARVNVNWLRHVPSNAD</sequence>
<evidence type="ECO:0000313" key="2">
    <source>
        <dbReference type="Proteomes" id="UP001305647"/>
    </source>
</evidence>